<feature type="compositionally biased region" description="Low complexity" evidence="1">
    <location>
        <begin position="263"/>
        <end position="277"/>
    </location>
</feature>
<dbReference type="PANTHER" id="PTHR44924">
    <property type="entry name" value="DNAJ SUBFAMILY A MEMBER 2"/>
    <property type="match status" value="1"/>
</dbReference>
<gene>
    <name evidence="2" type="ORF">C8J55DRAFT_541293</name>
</gene>
<proteinExistence type="predicted"/>
<dbReference type="Proteomes" id="UP001150238">
    <property type="component" value="Unassembled WGS sequence"/>
</dbReference>
<dbReference type="AlphaFoldDB" id="A0A9W9DWQ5"/>
<evidence type="ECO:0000313" key="3">
    <source>
        <dbReference type="Proteomes" id="UP001150238"/>
    </source>
</evidence>
<evidence type="ECO:0000313" key="2">
    <source>
        <dbReference type="EMBL" id="KAJ4488976.1"/>
    </source>
</evidence>
<reference evidence="2" key="2">
    <citation type="journal article" date="2023" name="Proc. Natl. Acad. Sci. U.S.A.">
        <title>A global phylogenomic analysis of the shiitake genus Lentinula.</title>
        <authorList>
            <person name="Sierra-Patev S."/>
            <person name="Min B."/>
            <person name="Naranjo-Ortiz M."/>
            <person name="Looney B."/>
            <person name="Konkel Z."/>
            <person name="Slot J.C."/>
            <person name="Sakamoto Y."/>
            <person name="Steenwyk J.L."/>
            <person name="Rokas A."/>
            <person name="Carro J."/>
            <person name="Camarero S."/>
            <person name="Ferreira P."/>
            <person name="Molpeceres G."/>
            <person name="Ruiz-Duenas F.J."/>
            <person name="Serrano A."/>
            <person name="Henrissat B."/>
            <person name="Drula E."/>
            <person name="Hughes K.W."/>
            <person name="Mata J.L."/>
            <person name="Ishikawa N.K."/>
            <person name="Vargas-Isla R."/>
            <person name="Ushijima S."/>
            <person name="Smith C.A."/>
            <person name="Donoghue J."/>
            <person name="Ahrendt S."/>
            <person name="Andreopoulos W."/>
            <person name="He G."/>
            <person name="LaButti K."/>
            <person name="Lipzen A."/>
            <person name="Ng V."/>
            <person name="Riley R."/>
            <person name="Sandor L."/>
            <person name="Barry K."/>
            <person name="Martinez A.T."/>
            <person name="Xiao Y."/>
            <person name="Gibbons J.G."/>
            <person name="Terashima K."/>
            <person name="Grigoriev I.V."/>
            <person name="Hibbett D."/>
        </authorList>
    </citation>
    <scope>NUCLEOTIDE SEQUENCE</scope>
    <source>
        <strain evidence="2">Sp2 HRB7682 ss15</strain>
    </source>
</reference>
<feature type="region of interest" description="Disordered" evidence="1">
    <location>
        <begin position="258"/>
        <end position="279"/>
    </location>
</feature>
<dbReference type="EMBL" id="JANVFS010000008">
    <property type="protein sequence ID" value="KAJ4488976.1"/>
    <property type="molecule type" value="Genomic_DNA"/>
</dbReference>
<sequence>MTTQQIYPLNDNICFTTALNIVHQRRRCHSISIAFQTLSAPALRSKYHEFGTRVSVTESVFVVDPEEVFGKIFAGERSEAEWEEGEGKVIRDGNLVVSEERTRKKAAERALAGTERFTRFSTNLDATGINDEDVMTSWRTICELEADVQGKYQVLMKCTFSFSLLPSLSLSYLIYNRRLITSNPYSGCRKSGSLSPAERQKLEEQPAGKGLQALFKGEKLAVDSALREIQMALREKAVLRAVALQILGDAYMRVRTRKEKDVNSSNHSTNSSSSSSGLGIGTGLGNLDNDIGSGLGGMFGLERIF</sequence>
<name>A0A9W9DWQ5_9AGAR</name>
<evidence type="ECO:0000256" key="1">
    <source>
        <dbReference type="SAM" id="MobiDB-lite"/>
    </source>
</evidence>
<comment type="caution">
    <text evidence="2">The sequence shown here is derived from an EMBL/GenBank/DDBJ whole genome shotgun (WGS) entry which is preliminary data.</text>
</comment>
<accession>A0A9W9DWQ5</accession>
<dbReference type="PANTHER" id="PTHR44924:SF1">
    <property type="entry name" value="DNAJ SUBFAMILY A MEMBER 2"/>
    <property type="match status" value="1"/>
</dbReference>
<organism evidence="2 3">
    <name type="scientific">Lentinula lateritia</name>
    <dbReference type="NCBI Taxonomy" id="40482"/>
    <lineage>
        <taxon>Eukaryota</taxon>
        <taxon>Fungi</taxon>
        <taxon>Dikarya</taxon>
        <taxon>Basidiomycota</taxon>
        <taxon>Agaricomycotina</taxon>
        <taxon>Agaricomycetes</taxon>
        <taxon>Agaricomycetidae</taxon>
        <taxon>Agaricales</taxon>
        <taxon>Marasmiineae</taxon>
        <taxon>Omphalotaceae</taxon>
        <taxon>Lentinula</taxon>
    </lineage>
</organism>
<reference evidence="2" key="1">
    <citation type="submission" date="2022-08" db="EMBL/GenBank/DDBJ databases">
        <authorList>
            <consortium name="DOE Joint Genome Institute"/>
            <person name="Min B."/>
            <person name="Riley R."/>
            <person name="Sierra-Patev S."/>
            <person name="Naranjo-Ortiz M."/>
            <person name="Looney B."/>
            <person name="Konkel Z."/>
            <person name="Slot J.C."/>
            <person name="Sakamoto Y."/>
            <person name="Steenwyk J.L."/>
            <person name="Rokas A."/>
            <person name="Carro J."/>
            <person name="Camarero S."/>
            <person name="Ferreira P."/>
            <person name="Molpeceres G."/>
            <person name="Ruiz-Duenas F.J."/>
            <person name="Serrano A."/>
            <person name="Henrissat B."/>
            <person name="Drula E."/>
            <person name="Hughes K.W."/>
            <person name="Mata J.L."/>
            <person name="Ishikawa N.K."/>
            <person name="Vargas-Isla R."/>
            <person name="Ushijima S."/>
            <person name="Smith C.A."/>
            <person name="Ahrendt S."/>
            <person name="Andreopoulos W."/>
            <person name="He G."/>
            <person name="Labutti K."/>
            <person name="Lipzen A."/>
            <person name="Ng V."/>
            <person name="Sandor L."/>
            <person name="Barry K."/>
            <person name="Martinez A.T."/>
            <person name="Xiao Y."/>
            <person name="Gibbons J.G."/>
            <person name="Terashima K."/>
            <person name="Hibbett D.S."/>
            <person name="Grigoriev I.V."/>
        </authorList>
    </citation>
    <scope>NUCLEOTIDE SEQUENCE</scope>
    <source>
        <strain evidence="2">Sp2 HRB7682 ss15</strain>
    </source>
</reference>
<protein>
    <submittedName>
        <fullName evidence="2">Uncharacterized protein</fullName>
    </submittedName>
</protein>